<dbReference type="Proteomes" id="UP001157914">
    <property type="component" value="Unassembled WGS sequence"/>
</dbReference>
<keyword evidence="2" id="KW-1185">Reference proteome</keyword>
<evidence type="ECO:0000313" key="2">
    <source>
        <dbReference type="Proteomes" id="UP001157914"/>
    </source>
</evidence>
<proteinExistence type="predicted"/>
<accession>A0ABY1PNF2</accession>
<organism evidence="1 2">
    <name type="scientific">Roseibium denhamense</name>
    <dbReference type="NCBI Taxonomy" id="76305"/>
    <lineage>
        <taxon>Bacteria</taxon>
        <taxon>Pseudomonadati</taxon>
        <taxon>Pseudomonadota</taxon>
        <taxon>Alphaproteobacteria</taxon>
        <taxon>Hyphomicrobiales</taxon>
        <taxon>Stappiaceae</taxon>
        <taxon>Roseibium</taxon>
    </lineage>
</organism>
<evidence type="ECO:0000313" key="1">
    <source>
        <dbReference type="EMBL" id="SMP37172.1"/>
    </source>
</evidence>
<dbReference type="SUPFAM" id="SSF52540">
    <property type="entry name" value="P-loop containing nucleoside triphosphate hydrolases"/>
    <property type="match status" value="1"/>
</dbReference>
<reference evidence="1 2" key="1">
    <citation type="submission" date="2017-05" db="EMBL/GenBank/DDBJ databases">
        <authorList>
            <person name="Varghese N."/>
            <person name="Submissions S."/>
        </authorList>
    </citation>
    <scope>NUCLEOTIDE SEQUENCE [LARGE SCALE GENOMIC DNA]</scope>
    <source>
        <strain evidence="1 2">DSM 15949</strain>
    </source>
</reference>
<sequence>MNIRNKNKAIVHIGTMKVGTTSIQAYANRNKDRILQQNSCIWIPNGNRSGISVTTVIEKNNASDCDVLMCDEGLWHFADTKKVDLDGIRAALGSRYCQAVLYIREPVGFLQSWYLQGLKSGTGQPSFAKFLASPFVRRSLDFEERLPIFRKLFDEVTIRCFDKNTLVNHDAVADFMAFAGLDVTGNKPVGEKNVTTGPNRLMREHLRSKYGVSDKEIYTNCGAYVDWDDTCDIVYHEEVQEILSTYEASYRYLEQYYGLNFEDFYQTSKRRDNSQSIRECFDLYIRGANTWNEDQKSRDPSP</sequence>
<dbReference type="EMBL" id="FXTT01000009">
    <property type="protein sequence ID" value="SMP37172.1"/>
    <property type="molecule type" value="Genomic_DNA"/>
</dbReference>
<gene>
    <name evidence="1" type="ORF">SAMN06265374_4524</name>
</gene>
<evidence type="ECO:0008006" key="3">
    <source>
        <dbReference type="Google" id="ProtNLM"/>
    </source>
</evidence>
<protein>
    <recommendedName>
        <fullName evidence="3">Sulfotransferase family protein</fullName>
    </recommendedName>
</protein>
<name>A0ABY1PNF2_9HYPH</name>
<dbReference type="InterPro" id="IPR027417">
    <property type="entry name" value="P-loop_NTPase"/>
</dbReference>
<comment type="caution">
    <text evidence="1">The sequence shown here is derived from an EMBL/GenBank/DDBJ whole genome shotgun (WGS) entry which is preliminary data.</text>
</comment>